<dbReference type="GO" id="GO:0006310">
    <property type="term" value="P:DNA recombination"/>
    <property type="evidence" value="ECO:0007669"/>
    <property type="project" value="UniProtKB-KW"/>
</dbReference>
<dbReference type="STRING" id="389348.PNK_1841"/>
<sequence length="252" mass="29375">MASIFKRKNKDGTTHWRAVIRVKGYPTVCNHFARKQEADDWAIDVERQIKQGQFNFSKHKNQHTFSELVDHFINNGALEHHRSAKDSLRHLNYWRERLGNYALVHLTPERLGKERLLLIETPTNRGEKRSSATVNRYMATLSSVLSYACRQLRWIDDNPCFNLIKLKENPGRDRVLTQEEVQRLMAACRQSRNGYLYCIVLLAFTTGMRQGEILSLTWNQIDFDNKLAHLKETKNGTPRSVPLVEAVIDELR</sequence>
<proteinExistence type="inferred from homology"/>
<dbReference type="PANTHER" id="PTHR30629">
    <property type="entry name" value="PROPHAGE INTEGRASE"/>
    <property type="match status" value="1"/>
</dbReference>
<dbReference type="AlphaFoldDB" id="A0A0U5JC46"/>
<evidence type="ECO:0000259" key="5">
    <source>
        <dbReference type="PROSITE" id="PS51898"/>
    </source>
</evidence>
<keyword evidence="3" id="KW-0238">DNA-binding</keyword>
<dbReference type="SUPFAM" id="SSF56349">
    <property type="entry name" value="DNA breaking-rejoining enzymes"/>
    <property type="match status" value="1"/>
</dbReference>
<dbReference type="InterPro" id="IPR011010">
    <property type="entry name" value="DNA_brk_join_enz"/>
</dbReference>
<dbReference type="InterPro" id="IPR050808">
    <property type="entry name" value="Phage_Integrase"/>
</dbReference>
<dbReference type="EMBL" id="LN879502">
    <property type="protein sequence ID" value="CUI17448.1"/>
    <property type="molecule type" value="Genomic_DNA"/>
</dbReference>
<dbReference type="InterPro" id="IPR002104">
    <property type="entry name" value="Integrase_catalytic"/>
</dbReference>
<organism evidence="6 7">
    <name type="scientific">Candidatus Protochlamydia naegleriophila</name>
    <dbReference type="NCBI Taxonomy" id="389348"/>
    <lineage>
        <taxon>Bacteria</taxon>
        <taxon>Pseudomonadati</taxon>
        <taxon>Chlamydiota</taxon>
        <taxon>Chlamydiia</taxon>
        <taxon>Parachlamydiales</taxon>
        <taxon>Parachlamydiaceae</taxon>
        <taxon>Candidatus Protochlamydia</taxon>
    </lineage>
</organism>
<dbReference type="RefSeq" id="WP_059061637.1">
    <property type="nucleotide sequence ID" value="NZ_LN879502.1"/>
</dbReference>
<dbReference type="PATRIC" id="fig|389348.3.peg.2069"/>
<keyword evidence="7" id="KW-1185">Reference proteome</keyword>
<dbReference type="PANTHER" id="PTHR30629:SF2">
    <property type="entry name" value="PROPHAGE INTEGRASE INTS-RELATED"/>
    <property type="match status" value="1"/>
</dbReference>
<dbReference type="FunCoup" id="A0A0U5JC46">
    <property type="interactions" value="47"/>
</dbReference>
<accession>A0A0U5JC46</accession>
<protein>
    <submittedName>
        <fullName evidence="6">Putative integrase</fullName>
    </submittedName>
</protein>
<evidence type="ECO:0000256" key="4">
    <source>
        <dbReference type="ARBA" id="ARBA00023172"/>
    </source>
</evidence>
<dbReference type="Pfam" id="PF00589">
    <property type="entry name" value="Phage_integrase"/>
    <property type="match status" value="1"/>
</dbReference>
<dbReference type="InterPro" id="IPR013762">
    <property type="entry name" value="Integrase-like_cat_sf"/>
</dbReference>
<dbReference type="InParanoid" id="A0A0U5JC46"/>
<evidence type="ECO:0000256" key="2">
    <source>
        <dbReference type="ARBA" id="ARBA00022908"/>
    </source>
</evidence>
<dbReference type="Pfam" id="PF24624">
    <property type="entry name" value="Int_N"/>
    <property type="match status" value="1"/>
</dbReference>
<dbReference type="KEGG" id="pnl:PNK_1841"/>
<gene>
    <name evidence="6" type="ORF">PNK_1841</name>
</gene>
<evidence type="ECO:0000313" key="7">
    <source>
        <dbReference type="Proteomes" id="UP000069902"/>
    </source>
</evidence>
<evidence type="ECO:0000256" key="1">
    <source>
        <dbReference type="ARBA" id="ARBA00008857"/>
    </source>
</evidence>
<comment type="similarity">
    <text evidence="1">Belongs to the 'phage' integrase family.</text>
</comment>
<dbReference type="CDD" id="cd00796">
    <property type="entry name" value="INT_Rci_Hp1_C"/>
    <property type="match status" value="1"/>
</dbReference>
<dbReference type="InterPro" id="IPR010998">
    <property type="entry name" value="Integrase_recombinase_N"/>
</dbReference>
<dbReference type="Gene3D" id="1.10.150.130">
    <property type="match status" value="1"/>
</dbReference>
<dbReference type="InterPro" id="IPR057084">
    <property type="entry name" value="Int_N"/>
</dbReference>
<feature type="domain" description="Tyr recombinase" evidence="5">
    <location>
        <begin position="171"/>
        <end position="252"/>
    </location>
</feature>
<dbReference type="Gene3D" id="1.10.443.10">
    <property type="entry name" value="Intergrase catalytic core"/>
    <property type="match status" value="1"/>
</dbReference>
<keyword evidence="4" id="KW-0233">DNA recombination</keyword>
<keyword evidence="2" id="KW-0229">DNA integration</keyword>
<dbReference type="Proteomes" id="UP000069902">
    <property type="component" value="Chromosome cPNK"/>
</dbReference>
<evidence type="ECO:0000256" key="3">
    <source>
        <dbReference type="ARBA" id="ARBA00023125"/>
    </source>
</evidence>
<dbReference type="GO" id="GO:0015074">
    <property type="term" value="P:DNA integration"/>
    <property type="evidence" value="ECO:0007669"/>
    <property type="project" value="UniProtKB-KW"/>
</dbReference>
<dbReference type="GO" id="GO:0003677">
    <property type="term" value="F:DNA binding"/>
    <property type="evidence" value="ECO:0007669"/>
    <property type="project" value="UniProtKB-KW"/>
</dbReference>
<name>A0A0U5JC46_9BACT</name>
<dbReference type="PROSITE" id="PS51898">
    <property type="entry name" value="TYR_RECOMBINASE"/>
    <property type="match status" value="1"/>
</dbReference>
<reference evidence="7" key="1">
    <citation type="submission" date="2015-09" db="EMBL/GenBank/DDBJ databases">
        <authorList>
            <person name="Bertelli C."/>
        </authorList>
    </citation>
    <scope>NUCLEOTIDE SEQUENCE [LARGE SCALE GENOMIC DNA]</scope>
    <source>
        <strain evidence="7">KNic</strain>
    </source>
</reference>
<evidence type="ECO:0000313" key="6">
    <source>
        <dbReference type="EMBL" id="CUI17448.1"/>
    </source>
</evidence>